<evidence type="ECO:0000256" key="1">
    <source>
        <dbReference type="SAM" id="MobiDB-lite"/>
    </source>
</evidence>
<dbReference type="Proteomes" id="UP000298784">
    <property type="component" value="Segment"/>
</dbReference>
<feature type="region of interest" description="Disordered" evidence="1">
    <location>
        <begin position="93"/>
        <end position="135"/>
    </location>
</feature>
<feature type="compositionally biased region" description="Low complexity" evidence="1">
    <location>
        <begin position="96"/>
        <end position="112"/>
    </location>
</feature>
<reference evidence="2 3" key="1">
    <citation type="submission" date="2019-04" db="EMBL/GenBank/DDBJ databases">
        <authorList>
            <person name="Fakhre F."/>
            <person name="Gonzalez R.M."/>
            <person name="Howells E.K."/>
            <person name="Otero L.A."/>
            <person name="Pegoraro K.N."/>
            <person name="Robichaux K.C."/>
            <person name="Rodier A."/>
            <person name="Sadowski C.L."/>
            <person name="Carter V.P."/>
            <person name="Gray A.D."/>
            <person name="Klein G.C."/>
            <person name="Lebosada C."/>
            <person name="Miklaszewski C.M."/>
            <person name="Sutton S.N."/>
            <person name="Pollenz R.S."/>
            <person name="Garlena R.A."/>
            <person name="Russell D.A."/>
            <person name="Pope W.H."/>
            <person name="Jacobs-Sera D."/>
            <person name="Hatfull G.F."/>
        </authorList>
    </citation>
    <scope>NUCLEOTIDE SEQUENCE [LARGE SCALE GENOMIC DNA]</scope>
</reference>
<dbReference type="EMBL" id="MK757449">
    <property type="protein sequence ID" value="QCG78334.1"/>
    <property type="molecule type" value="Genomic_DNA"/>
</dbReference>
<name>A0A4D6TBY4_9CAUD</name>
<dbReference type="GeneID" id="55615787"/>
<organism evidence="2 3">
    <name type="scientific">Microbacterium phage Akoni</name>
    <dbReference type="NCBI Taxonomy" id="2565510"/>
    <lineage>
        <taxon>Viruses</taxon>
        <taxon>Duplodnaviria</taxon>
        <taxon>Heunggongvirae</taxon>
        <taxon>Uroviricota</taxon>
        <taxon>Caudoviricetes</taxon>
        <taxon>Eekayvirinae</taxon>
        <taxon>Akonivirus</taxon>
        <taxon>Akonivirus akoni</taxon>
    </lineage>
</organism>
<protein>
    <submittedName>
        <fullName evidence="2">Uncharacterized protein</fullName>
    </submittedName>
</protein>
<gene>
    <name evidence="2" type="primary">48</name>
    <name evidence="2" type="ORF">SEA_AKONI_48</name>
</gene>
<keyword evidence="3" id="KW-1185">Reference proteome</keyword>
<sequence>MSGREWPPTAPTLEITVAPSLRSQYWQQLKLAAEMGMPIKFEKAFVSYTEAELKALVDQHLGEGVIVVDDPDDPVEDATAQAFDLARAMWDGTADAATGPSPAQPGPGASSPLTAGVARESGAQAATPDLRPPVKEWGNYAPETLARLLGVPFNDQASRRAGLTFSTHGPDDVLRVASDGKVWYQDEVPKPAIPMPRMRRRLRYINTGTKTVERRGADGRLDESFEVPGDGHDSGEILITLPSFQVGIYYDPRLPFRVHTYNGRRGFDYMDVIRFYGGLDLVPTSIATVYVGGDLCYDINKTRDTMERELREAKLGRS</sequence>
<dbReference type="RefSeq" id="YP_009845429.1">
    <property type="nucleotide sequence ID" value="NC_048761.1"/>
</dbReference>
<proteinExistence type="predicted"/>
<dbReference type="KEGG" id="vg:55615787"/>
<evidence type="ECO:0000313" key="2">
    <source>
        <dbReference type="EMBL" id="QCG78334.1"/>
    </source>
</evidence>
<accession>A0A4D6TBY4</accession>
<evidence type="ECO:0000313" key="3">
    <source>
        <dbReference type="Proteomes" id="UP000298784"/>
    </source>
</evidence>